<dbReference type="InterPro" id="IPR050090">
    <property type="entry name" value="Tyrosine_recombinase_XerCD"/>
</dbReference>
<dbReference type="RefSeq" id="WP_154370724.1">
    <property type="nucleotide sequence ID" value="NZ_WKJJ01000001.1"/>
</dbReference>
<dbReference type="PROSITE" id="PS51900">
    <property type="entry name" value="CB"/>
    <property type="match status" value="1"/>
</dbReference>
<keyword evidence="13" id="KW-1185">Reference proteome</keyword>
<dbReference type="EMBL" id="WKJJ01000001">
    <property type="protein sequence ID" value="MRV70225.1"/>
    <property type="molecule type" value="Genomic_DNA"/>
</dbReference>
<feature type="domain" description="Core-binding (CB)" evidence="11">
    <location>
        <begin position="6"/>
        <end position="86"/>
    </location>
</feature>
<gene>
    <name evidence="12" type="ORF">GJ700_00630</name>
</gene>
<evidence type="ECO:0000259" key="10">
    <source>
        <dbReference type="PROSITE" id="PS51898"/>
    </source>
</evidence>
<dbReference type="InterPro" id="IPR010998">
    <property type="entry name" value="Integrase_recombinase_N"/>
</dbReference>
<dbReference type="InterPro" id="IPR044068">
    <property type="entry name" value="CB"/>
</dbReference>
<dbReference type="Gene3D" id="1.10.150.130">
    <property type="match status" value="1"/>
</dbReference>
<dbReference type="InterPro" id="IPR011010">
    <property type="entry name" value="DNA_brk_join_enz"/>
</dbReference>
<dbReference type="NCBIfam" id="TIGR02249">
    <property type="entry name" value="integrase_gron"/>
    <property type="match status" value="1"/>
</dbReference>
<evidence type="ECO:0000313" key="12">
    <source>
        <dbReference type="EMBL" id="MRV70225.1"/>
    </source>
</evidence>
<name>A0A7X2II45_9BURK</name>
<keyword evidence="3" id="KW-0963">Cytoplasm</keyword>
<evidence type="ECO:0000256" key="8">
    <source>
        <dbReference type="ARBA" id="ARBA00038613"/>
    </source>
</evidence>
<organism evidence="12 13">
    <name type="scientific">Pseudoduganella rivuli</name>
    <dbReference type="NCBI Taxonomy" id="2666085"/>
    <lineage>
        <taxon>Bacteria</taxon>
        <taxon>Pseudomonadati</taxon>
        <taxon>Pseudomonadota</taxon>
        <taxon>Betaproteobacteria</taxon>
        <taxon>Burkholderiales</taxon>
        <taxon>Oxalobacteraceae</taxon>
        <taxon>Telluria group</taxon>
        <taxon>Pseudoduganella</taxon>
    </lineage>
</organism>
<evidence type="ECO:0000256" key="5">
    <source>
        <dbReference type="ARBA" id="ARBA00023125"/>
    </source>
</evidence>
<evidence type="ECO:0000256" key="9">
    <source>
        <dbReference type="PROSITE-ProRule" id="PRU01248"/>
    </source>
</evidence>
<evidence type="ECO:0000256" key="7">
    <source>
        <dbReference type="ARBA" id="ARBA00037721"/>
    </source>
</evidence>
<comment type="subunit">
    <text evidence="8">Forms a cyclic heterotetrameric complex composed of two molecules of XerC and two molecules of XerD.</text>
</comment>
<comment type="caution">
    <text evidence="12">The sequence shown here is derived from an EMBL/GenBank/DDBJ whole genome shotgun (WGS) entry which is preliminary data.</text>
</comment>
<dbReference type="Pfam" id="PF13495">
    <property type="entry name" value="Phage_int_SAM_4"/>
    <property type="match status" value="1"/>
</dbReference>
<feature type="domain" description="Tyr recombinase" evidence="10">
    <location>
        <begin position="104"/>
        <end position="317"/>
    </location>
</feature>
<dbReference type="PANTHER" id="PTHR30349">
    <property type="entry name" value="PHAGE INTEGRASE-RELATED"/>
    <property type="match status" value="1"/>
</dbReference>
<evidence type="ECO:0000256" key="4">
    <source>
        <dbReference type="ARBA" id="ARBA00022908"/>
    </source>
</evidence>
<dbReference type="GO" id="GO:0003677">
    <property type="term" value="F:DNA binding"/>
    <property type="evidence" value="ECO:0007669"/>
    <property type="project" value="UniProtKB-UniRule"/>
</dbReference>
<comment type="function">
    <text evidence="7">Site-specific tyrosine recombinase, which acts by catalyzing the cutting and rejoining of the recombining DNA molecules. The XerC-XerD complex is essential to convert dimers of the bacterial chromosome into monomers to permit their segregation at cell division. It also contributes to the segregational stability of plasmids.</text>
</comment>
<dbReference type="InterPro" id="IPR004107">
    <property type="entry name" value="Integrase_SAM-like_N"/>
</dbReference>
<comment type="similarity">
    <text evidence="2">Belongs to the 'phage' integrase family.</text>
</comment>
<evidence type="ECO:0000256" key="6">
    <source>
        <dbReference type="ARBA" id="ARBA00023172"/>
    </source>
</evidence>
<dbReference type="Gene3D" id="1.10.443.10">
    <property type="entry name" value="Intergrase catalytic core"/>
    <property type="match status" value="1"/>
</dbReference>
<dbReference type="Pfam" id="PF00589">
    <property type="entry name" value="Phage_integrase"/>
    <property type="match status" value="1"/>
</dbReference>
<evidence type="ECO:0000256" key="1">
    <source>
        <dbReference type="ARBA" id="ARBA00004496"/>
    </source>
</evidence>
<dbReference type="Proteomes" id="UP000446768">
    <property type="component" value="Unassembled WGS sequence"/>
</dbReference>
<keyword evidence="4" id="KW-0229">DNA integration</keyword>
<dbReference type="FunFam" id="1.10.443.10:FF:000007">
    <property type="entry name" value="Tyrosine recombinase XerC"/>
    <property type="match status" value="1"/>
</dbReference>
<evidence type="ECO:0000256" key="2">
    <source>
        <dbReference type="ARBA" id="ARBA00008857"/>
    </source>
</evidence>
<accession>A0A7X2II45</accession>
<dbReference type="AlphaFoldDB" id="A0A7X2II45"/>
<dbReference type="SUPFAM" id="SSF56349">
    <property type="entry name" value="DNA breaking-rejoining enzymes"/>
    <property type="match status" value="1"/>
</dbReference>
<dbReference type="GO" id="GO:0015074">
    <property type="term" value="P:DNA integration"/>
    <property type="evidence" value="ECO:0007669"/>
    <property type="project" value="UniProtKB-KW"/>
</dbReference>
<reference evidence="12 13" key="1">
    <citation type="submission" date="2019-11" db="EMBL/GenBank/DDBJ databases">
        <title>Novel species isolated from a subtropical stream in China.</title>
        <authorList>
            <person name="Lu H."/>
        </authorList>
    </citation>
    <scope>NUCLEOTIDE SEQUENCE [LARGE SCALE GENOMIC DNA]</scope>
    <source>
        <strain evidence="12 13">FT92W</strain>
    </source>
</reference>
<evidence type="ECO:0000259" key="11">
    <source>
        <dbReference type="PROSITE" id="PS51900"/>
    </source>
</evidence>
<evidence type="ECO:0000256" key="3">
    <source>
        <dbReference type="ARBA" id="ARBA00022490"/>
    </source>
</evidence>
<dbReference type="PANTHER" id="PTHR30349:SF64">
    <property type="entry name" value="PROPHAGE INTEGRASE INTD-RELATED"/>
    <property type="match status" value="1"/>
</dbReference>
<evidence type="ECO:0000313" key="13">
    <source>
        <dbReference type="Proteomes" id="UP000446768"/>
    </source>
</evidence>
<protein>
    <submittedName>
        <fullName evidence="12">Integron integrase</fullName>
    </submittedName>
</protein>
<dbReference type="PROSITE" id="PS51898">
    <property type="entry name" value="TYR_RECOMBINASE"/>
    <property type="match status" value="1"/>
</dbReference>
<dbReference type="InterPro" id="IPR013762">
    <property type="entry name" value="Integrase-like_cat_sf"/>
</dbReference>
<keyword evidence="6" id="KW-0233">DNA recombination</keyword>
<dbReference type="InterPro" id="IPR002104">
    <property type="entry name" value="Integrase_catalytic"/>
</dbReference>
<dbReference type="CDD" id="cd01193">
    <property type="entry name" value="INT_IntI_C"/>
    <property type="match status" value="1"/>
</dbReference>
<dbReference type="InterPro" id="IPR011946">
    <property type="entry name" value="Integrase_integron-type"/>
</dbReference>
<sequence>MDPAKPKLLDQVRDRIRFKHYSIRTEACYLDWIRRYIRFHNRRHPTTLDAAHVTAFLTHLAVNGKVAASTQNQARSALLFLYKEVLNIELPWLDGVVNAKVPQRLPVVLTTDEVKSILDRVEGTPGLMLRLIYGSGMRIMECMRLRVKDIDFTRHEILVREGKGNKDRVTMLPVSITVQLRQHLLRVQALHNDDLAEGYGEVYLPTALARKYPDAAREWGWQYVFPSIKRSADPRSDAIRRHHADEKALQRAMRQAVRDAHIAKPATPHTLRHSFATHLLQAGYDIRTVQELLGHQDVSTTMIYTHVLNRGGRSVISPLDQGPHSPLG</sequence>
<keyword evidence="5 9" id="KW-0238">DNA-binding</keyword>
<dbReference type="GO" id="GO:0005737">
    <property type="term" value="C:cytoplasm"/>
    <property type="evidence" value="ECO:0007669"/>
    <property type="project" value="UniProtKB-SubCell"/>
</dbReference>
<dbReference type="GO" id="GO:0006310">
    <property type="term" value="P:DNA recombination"/>
    <property type="evidence" value="ECO:0007669"/>
    <property type="project" value="UniProtKB-KW"/>
</dbReference>
<proteinExistence type="inferred from homology"/>
<comment type="subcellular location">
    <subcellularLocation>
        <location evidence="1">Cytoplasm</location>
    </subcellularLocation>
</comment>